<feature type="transmembrane region" description="Helical" evidence="6">
    <location>
        <begin position="368"/>
        <end position="388"/>
    </location>
</feature>
<name>A0A136Q3M6_9FIRM</name>
<dbReference type="NCBIfam" id="TIGR00360">
    <property type="entry name" value="ComEC_N-term"/>
    <property type="match status" value="1"/>
</dbReference>
<keyword evidence="4 6" id="KW-1133">Transmembrane helix</keyword>
<dbReference type="KEGG" id="cmiu:B1H56_03185"/>
<evidence type="ECO:0000256" key="6">
    <source>
        <dbReference type="SAM" id="Phobius"/>
    </source>
</evidence>
<dbReference type="EMBL" id="LSZW01000063">
    <property type="protein sequence ID" value="KXK65174.1"/>
    <property type="molecule type" value="Genomic_DNA"/>
</dbReference>
<reference evidence="9 10" key="1">
    <citation type="submission" date="2016-02" db="EMBL/GenBank/DDBJ databases">
        <authorList>
            <person name="Wen L."/>
            <person name="He K."/>
            <person name="Yang H."/>
        </authorList>
    </citation>
    <scope>NUCLEOTIDE SEQUENCE [LARGE SCALE GENOMIC DNA]</scope>
    <source>
        <strain evidence="9 10">DSM 22607</strain>
    </source>
</reference>
<feature type="transmembrane region" description="Helical" evidence="6">
    <location>
        <begin position="266"/>
        <end position="282"/>
    </location>
</feature>
<dbReference type="InterPro" id="IPR052159">
    <property type="entry name" value="Competence_DNA_uptake"/>
</dbReference>
<dbReference type="PANTHER" id="PTHR30619:SF1">
    <property type="entry name" value="RECOMBINATION PROTEIN 2"/>
    <property type="match status" value="1"/>
</dbReference>
<evidence type="ECO:0000256" key="2">
    <source>
        <dbReference type="ARBA" id="ARBA00022475"/>
    </source>
</evidence>
<feature type="transmembrane region" description="Helical" evidence="6">
    <location>
        <begin position="337"/>
        <end position="356"/>
    </location>
</feature>
<feature type="domain" description="DUF4131" evidence="8">
    <location>
        <begin position="34"/>
        <end position="176"/>
    </location>
</feature>
<comment type="subcellular location">
    <subcellularLocation>
        <location evidence="1">Cell membrane</location>
        <topology evidence="1">Multi-pass membrane protein</topology>
    </subcellularLocation>
</comment>
<feature type="transmembrane region" description="Helical" evidence="6">
    <location>
        <begin position="57"/>
        <end position="76"/>
    </location>
</feature>
<protein>
    <submittedName>
        <fullName evidence="9">Putative DNA internalization competence protein ComEC/Rec2-like protein</fullName>
    </submittedName>
</protein>
<dbReference type="OrthoDB" id="9761531at2"/>
<dbReference type="InterPro" id="IPR004477">
    <property type="entry name" value="ComEC_N"/>
</dbReference>
<dbReference type="GO" id="GO:0005886">
    <property type="term" value="C:plasma membrane"/>
    <property type="evidence" value="ECO:0007669"/>
    <property type="project" value="UniProtKB-SubCell"/>
</dbReference>
<dbReference type="Pfam" id="PF03772">
    <property type="entry name" value="Competence"/>
    <property type="match status" value="1"/>
</dbReference>
<keyword evidence="5 6" id="KW-0472">Membrane</keyword>
<sequence length="734" mass="80745">MKRVLNSRPVAFLAFFLVLGIAAAYYLGLPEIFSLPAWILCGLIFVILFITGNKRMLIALYLLIFFLGAFLFQIQFHTDFPEFEVQETCRITGYVSDRSKMDSETHVYLLTNVMIGERDFNKKVILYSPEILQYGETVATEGEIVPPSPPRNPGDFDEEMYLAGKGAGFSLYRTSVETEGSRRSWYQYPFLIREKLAEKIDQILSEKSAPIAKAMFLGIKDEIPQEIRDGFSKTGIAHILAISGLHVAILSYAFNFLLKKLKAERKLRFAVNIILLLLYAALTGFAPSILRAVLMTIFVIIGRWKFAKRDTLVFLSAALIVTLLGNTAQLFSPGLLMSYGVVFGILCLNPPLTRAFRKIHLDKAKLDVPLATSCSATASVFPMTAYFFNNIALAAPLANFFAIPLAGVIVLFTGIGTVFALAAPQLGRILALPAELSIRGLTWLNEQIARSSLGFIEINGFPVWACIAIMAVIFLCSDYMLIKRKTRVLAVGALAGAVLFAGITAVPSVPVRAVILDVGTGDAIHISAEGKDYLIDNGGNLQYSNISDYAEKNRIVFEGVIVTNDRTKNLKQLAATNRIGALYVPGNYQAKEYDAQYPVKEYALYDKIQMSDNVLLENVGSDGKYQSLVLYYRGQPVCLFAQTMPEDMDFAEKVPVFKPAGGGKEGAVTNALLVQLQPQYAVISVKEKNRKELPSPAGIELLRANGVKLFTTAADGAVTILVNGQGNLQIQTEK</sequence>
<organism evidence="9 10">
    <name type="scientific">Christensenella minuta</name>
    <dbReference type="NCBI Taxonomy" id="626937"/>
    <lineage>
        <taxon>Bacteria</taxon>
        <taxon>Bacillati</taxon>
        <taxon>Bacillota</taxon>
        <taxon>Clostridia</taxon>
        <taxon>Christensenellales</taxon>
        <taxon>Christensenellaceae</taxon>
        <taxon>Christensenella</taxon>
    </lineage>
</organism>
<accession>A0A136Q3M6</accession>
<evidence type="ECO:0000256" key="3">
    <source>
        <dbReference type="ARBA" id="ARBA00022692"/>
    </source>
</evidence>
<evidence type="ECO:0000256" key="1">
    <source>
        <dbReference type="ARBA" id="ARBA00004651"/>
    </source>
</evidence>
<dbReference type="InterPro" id="IPR025405">
    <property type="entry name" value="DUF4131"/>
</dbReference>
<comment type="caution">
    <text evidence="9">The sequence shown here is derived from an EMBL/GenBank/DDBJ whole genome shotgun (WGS) entry which is preliminary data.</text>
</comment>
<dbReference type="Gene3D" id="3.60.15.10">
    <property type="entry name" value="Ribonuclease Z/Hydroxyacylglutathione hydrolase-like"/>
    <property type="match status" value="1"/>
</dbReference>
<feature type="domain" description="ComEC/Rec2-related protein" evidence="7">
    <location>
        <begin position="215"/>
        <end position="475"/>
    </location>
</feature>
<evidence type="ECO:0000313" key="10">
    <source>
        <dbReference type="Proteomes" id="UP000070366"/>
    </source>
</evidence>
<keyword evidence="2" id="KW-1003">Cell membrane</keyword>
<proteinExistence type="predicted"/>
<feature type="transmembrane region" description="Helical" evidence="6">
    <location>
        <begin position="461"/>
        <end position="481"/>
    </location>
</feature>
<feature type="transmembrane region" description="Helical" evidence="6">
    <location>
        <begin position="311"/>
        <end position="331"/>
    </location>
</feature>
<evidence type="ECO:0000256" key="5">
    <source>
        <dbReference type="ARBA" id="ARBA00023136"/>
    </source>
</evidence>
<gene>
    <name evidence="9" type="ORF">HMPREF3293_02432</name>
</gene>
<feature type="transmembrane region" description="Helical" evidence="6">
    <location>
        <begin position="32"/>
        <end position="50"/>
    </location>
</feature>
<dbReference type="Pfam" id="PF13567">
    <property type="entry name" value="DUF4131"/>
    <property type="match status" value="1"/>
</dbReference>
<evidence type="ECO:0000259" key="7">
    <source>
        <dbReference type="Pfam" id="PF03772"/>
    </source>
</evidence>
<keyword evidence="3 6" id="KW-0812">Transmembrane</keyword>
<dbReference type="PANTHER" id="PTHR30619">
    <property type="entry name" value="DNA INTERNALIZATION/COMPETENCE PROTEIN COMEC/REC2"/>
    <property type="match status" value="1"/>
</dbReference>
<dbReference type="InterPro" id="IPR036866">
    <property type="entry name" value="RibonucZ/Hydroxyglut_hydro"/>
</dbReference>
<dbReference type="Proteomes" id="UP000070366">
    <property type="component" value="Unassembled WGS sequence"/>
</dbReference>
<feature type="transmembrane region" description="Helical" evidence="6">
    <location>
        <begin position="400"/>
        <end position="422"/>
    </location>
</feature>
<evidence type="ECO:0000256" key="4">
    <source>
        <dbReference type="ARBA" id="ARBA00022989"/>
    </source>
</evidence>
<feature type="transmembrane region" description="Helical" evidence="6">
    <location>
        <begin position="488"/>
        <end position="506"/>
    </location>
</feature>
<evidence type="ECO:0000313" key="9">
    <source>
        <dbReference type="EMBL" id="KXK65174.1"/>
    </source>
</evidence>
<dbReference type="AlphaFoldDB" id="A0A136Q3M6"/>
<dbReference type="STRING" id="626937.HMPREF3293_02432"/>
<feature type="transmembrane region" description="Helical" evidence="6">
    <location>
        <begin position="235"/>
        <end position="254"/>
    </location>
</feature>
<evidence type="ECO:0000259" key="8">
    <source>
        <dbReference type="Pfam" id="PF13567"/>
    </source>
</evidence>
<dbReference type="RefSeq" id="WP_066519102.1">
    <property type="nucleotide sequence ID" value="NZ_CABMOF010000001.1"/>
</dbReference>
<keyword evidence="10" id="KW-1185">Reference proteome</keyword>